<comment type="caution">
    <text evidence="10">Lacks conserved residue(s) required for the propagation of feature annotation.</text>
</comment>
<feature type="region of interest" description="Disordered" evidence="11">
    <location>
        <begin position="1"/>
        <end position="94"/>
    </location>
</feature>
<evidence type="ECO:0000313" key="12">
    <source>
        <dbReference type="EMBL" id="KAJ7320005.1"/>
    </source>
</evidence>
<accession>A0A9Q0XM25</accession>
<keyword evidence="5 10" id="KW-0808">Transferase</keyword>
<evidence type="ECO:0000256" key="6">
    <source>
        <dbReference type="ARBA" id="ARBA00022692"/>
    </source>
</evidence>
<evidence type="ECO:0000256" key="11">
    <source>
        <dbReference type="SAM" id="MobiDB-lite"/>
    </source>
</evidence>
<keyword evidence="9 10" id="KW-0472">Membrane</keyword>
<evidence type="ECO:0000256" key="1">
    <source>
        <dbReference type="ARBA" id="ARBA00004477"/>
    </source>
</evidence>
<protein>
    <recommendedName>
        <fullName evidence="10">Alpha-1,3-glucosyltransferase</fullName>
        <ecNumber evidence="10">2.4.1.-</ecNumber>
    </recommendedName>
</protein>
<feature type="transmembrane region" description="Helical" evidence="10">
    <location>
        <begin position="225"/>
        <end position="244"/>
    </location>
</feature>
<comment type="pathway">
    <text evidence="2 10">Protein modification; protein glycosylation.</text>
</comment>
<keyword evidence="4 10" id="KW-0328">Glycosyltransferase</keyword>
<evidence type="ECO:0000256" key="10">
    <source>
        <dbReference type="RuleBase" id="RU363110"/>
    </source>
</evidence>
<dbReference type="PANTHER" id="PTHR12413">
    <property type="entry name" value="DOLICHYL GLYCOSYLTRANSFERASE"/>
    <property type="match status" value="1"/>
</dbReference>
<proteinExistence type="inferred from homology"/>
<evidence type="ECO:0000256" key="4">
    <source>
        <dbReference type="ARBA" id="ARBA00022676"/>
    </source>
</evidence>
<feature type="transmembrane region" description="Helical" evidence="10">
    <location>
        <begin position="139"/>
        <end position="158"/>
    </location>
</feature>
<feature type="compositionally biased region" description="Low complexity" evidence="11">
    <location>
        <begin position="15"/>
        <end position="30"/>
    </location>
</feature>
<evidence type="ECO:0000256" key="2">
    <source>
        <dbReference type="ARBA" id="ARBA00004922"/>
    </source>
</evidence>
<keyword evidence="7 10" id="KW-0256">Endoplasmic reticulum</keyword>
<dbReference type="InterPro" id="IPR004856">
    <property type="entry name" value="Glyco_trans_ALG6/ALG8"/>
</dbReference>
<dbReference type="Proteomes" id="UP001142489">
    <property type="component" value="Unassembled WGS sequence"/>
</dbReference>
<comment type="similarity">
    <text evidence="3 10">Belongs to the ALG6/ALG8 glucosyltransferase family.</text>
</comment>
<keyword evidence="6 10" id="KW-0812">Transmembrane</keyword>
<evidence type="ECO:0000256" key="9">
    <source>
        <dbReference type="ARBA" id="ARBA00023136"/>
    </source>
</evidence>
<evidence type="ECO:0000256" key="3">
    <source>
        <dbReference type="ARBA" id="ARBA00008715"/>
    </source>
</evidence>
<reference evidence="12" key="1">
    <citation type="journal article" date="2023" name="DNA Res.">
        <title>Chromosome-level genome assembly of Phrynocephalus forsythii using third-generation DNA sequencing and Hi-C analysis.</title>
        <authorList>
            <person name="Qi Y."/>
            <person name="Zhao W."/>
            <person name="Zhao Y."/>
            <person name="Niu C."/>
            <person name="Cao S."/>
            <person name="Zhang Y."/>
        </authorList>
    </citation>
    <scope>NUCLEOTIDE SEQUENCE</scope>
    <source>
        <tissue evidence="12">Muscle</tissue>
    </source>
</reference>
<organism evidence="12 13">
    <name type="scientific">Phrynocephalus forsythii</name>
    <dbReference type="NCBI Taxonomy" id="171643"/>
    <lineage>
        <taxon>Eukaryota</taxon>
        <taxon>Metazoa</taxon>
        <taxon>Chordata</taxon>
        <taxon>Craniata</taxon>
        <taxon>Vertebrata</taxon>
        <taxon>Euteleostomi</taxon>
        <taxon>Lepidosauria</taxon>
        <taxon>Squamata</taxon>
        <taxon>Bifurcata</taxon>
        <taxon>Unidentata</taxon>
        <taxon>Episquamata</taxon>
        <taxon>Toxicofera</taxon>
        <taxon>Iguania</taxon>
        <taxon>Acrodonta</taxon>
        <taxon>Agamidae</taxon>
        <taxon>Agaminae</taxon>
        <taxon>Phrynocephalus</taxon>
    </lineage>
</organism>
<evidence type="ECO:0000256" key="8">
    <source>
        <dbReference type="ARBA" id="ARBA00022989"/>
    </source>
</evidence>
<dbReference type="PANTHER" id="PTHR12413:SF2">
    <property type="entry name" value="DOLICHYL PYROPHOSPHATE GLC1MAN9GLCNAC2 ALPHA-1,3-GLUCOSYLTRANSFERASE-RELATED"/>
    <property type="match status" value="1"/>
</dbReference>
<dbReference type="OrthoDB" id="1689333at2759"/>
<sequence length="262" mass="29446">MFRLPTPHPNLSSPLLQQGLARALARLPSSLPRPPTRQPPRRKTKTSPPPHDRQPSHTHVPRPLRNALRPPPGVPAGPRGVARTTGSVSRESGSGWEGKVVCVCGVEPNWPSRIRRRLPPVPALKGRARLLSVERLRDASIYLVLATTGHFSLFPLLFTAPELPIKILLMLLFSVYSFSSLKAIFRKQGPLLNWLETIYLTGLIPLEIICEIVFPFTSWVQKFPFLPLMFTSVYCALGIMYAWLKLYVSVFVRPPAVKRKEE</sequence>
<dbReference type="EC" id="2.4.1.-" evidence="10"/>
<keyword evidence="8 10" id="KW-1133">Transmembrane helix</keyword>
<feature type="transmembrane region" description="Helical" evidence="10">
    <location>
        <begin position="197"/>
        <end position="219"/>
    </location>
</feature>
<keyword evidence="13" id="KW-1185">Reference proteome</keyword>
<dbReference type="EMBL" id="JAPFRF010000010">
    <property type="protein sequence ID" value="KAJ7320005.1"/>
    <property type="molecule type" value="Genomic_DNA"/>
</dbReference>
<evidence type="ECO:0000256" key="7">
    <source>
        <dbReference type="ARBA" id="ARBA00022824"/>
    </source>
</evidence>
<gene>
    <name evidence="12" type="ORF">JRQ81_019516</name>
</gene>
<dbReference type="GO" id="GO:0006487">
    <property type="term" value="P:protein N-linked glycosylation"/>
    <property type="evidence" value="ECO:0007669"/>
    <property type="project" value="TreeGrafter"/>
</dbReference>
<comment type="caution">
    <text evidence="12">The sequence shown here is derived from an EMBL/GenBank/DDBJ whole genome shotgun (WGS) entry which is preliminary data.</text>
</comment>
<comment type="subcellular location">
    <subcellularLocation>
        <location evidence="1 10">Endoplasmic reticulum membrane</location>
        <topology evidence="1 10">Multi-pass membrane protein</topology>
    </subcellularLocation>
</comment>
<name>A0A9Q0XM25_9SAUR</name>
<evidence type="ECO:0000313" key="13">
    <source>
        <dbReference type="Proteomes" id="UP001142489"/>
    </source>
</evidence>
<dbReference type="AlphaFoldDB" id="A0A9Q0XM25"/>
<dbReference type="Pfam" id="PF03155">
    <property type="entry name" value="Alg6_Alg8"/>
    <property type="match status" value="1"/>
</dbReference>
<evidence type="ECO:0000256" key="5">
    <source>
        <dbReference type="ARBA" id="ARBA00022679"/>
    </source>
</evidence>
<dbReference type="GO" id="GO:0042283">
    <property type="term" value="F:dolichyl pyrophosphate Glc1Man9GlcNAc2 alpha-1,3-glucosyltransferase activity"/>
    <property type="evidence" value="ECO:0007669"/>
    <property type="project" value="TreeGrafter"/>
</dbReference>
<feature type="transmembrane region" description="Helical" evidence="10">
    <location>
        <begin position="164"/>
        <end position="185"/>
    </location>
</feature>
<dbReference type="GO" id="GO:0005789">
    <property type="term" value="C:endoplasmic reticulum membrane"/>
    <property type="evidence" value="ECO:0007669"/>
    <property type="project" value="UniProtKB-SubCell"/>
</dbReference>